<feature type="binding site" evidence="7 8">
    <location>
        <position position="20"/>
    </location>
    <ligand>
        <name>S-adenosyl-L-methionine</name>
        <dbReference type="ChEBI" id="CHEBI:59789"/>
    </ligand>
</feature>
<dbReference type="EC" id="2.1.1.182" evidence="7"/>
<accession>A0A9D1U8P6</accession>
<dbReference type="EMBL" id="DXGI01000147">
    <property type="protein sequence ID" value="HIW78313.1"/>
    <property type="molecule type" value="Genomic_DNA"/>
</dbReference>
<feature type="binding site" evidence="7 8">
    <location>
        <position position="67"/>
    </location>
    <ligand>
        <name>S-adenosyl-L-methionine</name>
        <dbReference type="ChEBI" id="CHEBI:59789"/>
    </ligand>
</feature>
<evidence type="ECO:0000256" key="2">
    <source>
        <dbReference type="ARBA" id="ARBA00022552"/>
    </source>
</evidence>
<dbReference type="PANTHER" id="PTHR11727:SF7">
    <property type="entry name" value="DIMETHYLADENOSINE TRANSFERASE-RELATED"/>
    <property type="match status" value="1"/>
</dbReference>
<dbReference type="InterPro" id="IPR011530">
    <property type="entry name" value="rRNA_adenine_dimethylase"/>
</dbReference>
<dbReference type="Gene3D" id="3.40.50.150">
    <property type="entry name" value="Vaccinia Virus protein VP39"/>
    <property type="match status" value="1"/>
</dbReference>
<evidence type="ECO:0000256" key="3">
    <source>
        <dbReference type="ARBA" id="ARBA00022603"/>
    </source>
</evidence>
<evidence type="ECO:0000313" key="10">
    <source>
        <dbReference type="EMBL" id="HIW78313.1"/>
    </source>
</evidence>
<feature type="domain" description="Ribosomal RNA adenine methylase transferase N-terminal" evidence="9">
    <location>
        <begin position="25"/>
        <end position="196"/>
    </location>
</feature>
<dbReference type="InterPro" id="IPR020598">
    <property type="entry name" value="rRNA_Ade_methylase_Trfase_N"/>
</dbReference>
<reference evidence="10" key="2">
    <citation type="submission" date="2021-04" db="EMBL/GenBank/DDBJ databases">
        <authorList>
            <person name="Gilroy R."/>
        </authorList>
    </citation>
    <scope>NUCLEOTIDE SEQUENCE</scope>
    <source>
        <strain evidence="10">ChiSxjej5B17-1746</strain>
    </source>
</reference>
<keyword evidence="5 7" id="KW-0949">S-adenosyl-L-methionine</keyword>
<comment type="similarity">
    <text evidence="7">Belongs to the class I-like SAM-binding methyltransferase superfamily. rRNA adenine N(6)-methyltransferase family. RsmA subfamily.</text>
</comment>
<dbReference type="NCBIfam" id="TIGR00755">
    <property type="entry name" value="ksgA"/>
    <property type="match status" value="1"/>
</dbReference>
<feature type="binding site" evidence="7 8">
    <location>
        <position position="45"/>
    </location>
    <ligand>
        <name>S-adenosyl-L-methionine</name>
        <dbReference type="ChEBI" id="CHEBI:59789"/>
    </ligand>
</feature>
<dbReference type="GO" id="GO:0005829">
    <property type="term" value="C:cytosol"/>
    <property type="evidence" value="ECO:0007669"/>
    <property type="project" value="TreeGrafter"/>
</dbReference>
<dbReference type="SUPFAM" id="SSF53335">
    <property type="entry name" value="S-adenosyl-L-methionine-dependent methyltransferases"/>
    <property type="match status" value="1"/>
</dbReference>
<evidence type="ECO:0000256" key="6">
    <source>
        <dbReference type="ARBA" id="ARBA00022884"/>
    </source>
</evidence>
<dbReference type="GO" id="GO:0052908">
    <property type="term" value="F:16S rRNA (adenine(1518)-N(6)/adenine(1519)-N(6))-dimethyltransferase activity"/>
    <property type="evidence" value="ECO:0007669"/>
    <property type="project" value="UniProtKB-EC"/>
</dbReference>
<dbReference type="InterPro" id="IPR023165">
    <property type="entry name" value="rRNA_Ade_diMease-like_C"/>
</dbReference>
<evidence type="ECO:0000256" key="1">
    <source>
        <dbReference type="ARBA" id="ARBA00022490"/>
    </source>
</evidence>
<evidence type="ECO:0000256" key="4">
    <source>
        <dbReference type="ARBA" id="ARBA00022679"/>
    </source>
</evidence>
<dbReference type="Gene3D" id="1.10.8.100">
    <property type="entry name" value="Ribosomal RNA adenine dimethylase-like, domain 2"/>
    <property type="match status" value="1"/>
</dbReference>
<dbReference type="CDD" id="cd02440">
    <property type="entry name" value="AdoMet_MTases"/>
    <property type="match status" value="1"/>
</dbReference>
<organism evidence="10 11">
    <name type="scientific">Candidatus Bilophila faecipullorum</name>
    <dbReference type="NCBI Taxonomy" id="2838482"/>
    <lineage>
        <taxon>Bacteria</taxon>
        <taxon>Pseudomonadati</taxon>
        <taxon>Thermodesulfobacteriota</taxon>
        <taxon>Desulfovibrionia</taxon>
        <taxon>Desulfovibrionales</taxon>
        <taxon>Desulfovibrionaceae</taxon>
        <taxon>Bilophila</taxon>
    </lineage>
</organism>
<proteinExistence type="inferred from homology"/>
<keyword evidence="2 7" id="KW-0698">rRNA processing</keyword>
<name>A0A9D1U8P6_9BACT</name>
<dbReference type="HAMAP" id="MF_00607">
    <property type="entry name" value="16SrRNA_methyltr_A"/>
    <property type="match status" value="1"/>
</dbReference>
<protein>
    <recommendedName>
        <fullName evidence="7">Ribosomal RNA small subunit methyltransferase A</fullName>
        <ecNumber evidence="7">2.1.1.182</ecNumber>
    </recommendedName>
    <alternativeName>
        <fullName evidence="7">16S rRNA (adenine(1518)-N(6)/adenine(1519)-N(6))-dimethyltransferase</fullName>
    </alternativeName>
    <alternativeName>
        <fullName evidence="7">16S rRNA dimethyladenosine transferase</fullName>
    </alternativeName>
    <alternativeName>
        <fullName evidence="7">16S rRNA dimethylase</fullName>
    </alternativeName>
    <alternativeName>
        <fullName evidence="7">S-adenosylmethionine-6-N', N'-adenosyl(rRNA) dimethyltransferase</fullName>
    </alternativeName>
</protein>
<dbReference type="Pfam" id="PF00398">
    <property type="entry name" value="RrnaAD"/>
    <property type="match status" value="1"/>
</dbReference>
<evidence type="ECO:0000313" key="11">
    <source>
        <dbReference type="Proteomes" id="UP000824264"/>
    </source>
</evidence>
<gene>
    <name evidence="7 10" type="primary">rsmA</name>
    <name evidence="7" type="synonym">ksgA</name>
    <name evidence="10" type="ORF">H9874_04115</name>
</gene>
<keyword evidence="6 7" id="KW-0694">RNA-binding</keyword>
<sequence length="269" mass="30077">MRHVLTATPRAKKSLGQHFLKDARTSARIVDLLRIEPEDRVLEIGPGPGAITGIIHERGPARFRLIEKDTYWAEHHARLERPGPPEVEVLNDDALAFRWESLEGPWKIISNLPYNVGSPLIWDIVSRTPQLTRAVFMVQKEVAERLYARPGTKDYGALTVWVQSYVRVEWGFVVGPGAFSPPPKVDSAVVTFVPLPKERHPSRPDALAAMLKLCFQLRRKQLQSILRRAGKGDPVPLLESLGIDPQARPETLPPALFQQLAEAFGSLDG</sequence>
<keyword evidence="4 7" id="KW-0808">Transferase</keyword>
<dbReference type="InterPro" id="IPR020596">
    <property type="entry name" value="rRNA_Ade_Mease_Trfase_CS"/>
</dbReference>
<dbReference type="SMART" id="SM00650">
    <property type="entry name" value="rADc"/>
    <property type="match status" value="1"/>
</dbReference>
<reference evidence="10" key="1">
    <citation type="journal article" date="2021" name="PeerJ">
        <title>Extensive microbial diversity within the chicken gut microbiome revealed by metagenomics and culture.</title>
        <authorList>
            <person name="Gilroy R."/>
            <person name="Ravi A."/>
            <person name="Getino M."/>
            <person name="Pursley I."/>
            <person name="Horton D.L."/>
            <person name="Alikhan N.F."/>
            <person name="Baker D."/>
            <person name="Gharbi K."/>
            <person name="Hall N."/>
            <person name="Watson M."/>
            <person name="Adriaenssens E.M."/>
            <person name="Foster-Nyarko E."/>
            <person name="Jarju S."/>
            <person name="Secka A."/>
            <person name="Antonio M."/>
            <person name="Oren A."/>
            <person name="Chaudhuri R.R."/>
            <person name="La Ragione R."/>
            <person name="Hildebrand F."/>
            <person name="Pallen M.J."/>
        </authorList>
    </citation>
    <scope>NUCLEOTIDE SEQUENCE</scope>
    <source>
        <strain evidence="10">ChiSxjej5B17-1746</strain>
    </source>
</reference>
<keyword evidence="3 7" id="KW-0489">Methyltransferase</keyword>
<evidence type="ECO:0000256" key="7">
    <source>
        <dbReference type="HAMAP-Rule" id="MF_00607"/>
    </source>
</evidence>
<feature type="binding site" evidence="7 8">
    <location>
        <position position="18"/>
    </location>
    <ligand>
        <name>S-adenosyl-L-methionine</name>
        <dbReference type="ChEBI" id="CHEBI:59789"/>
    </ligand>
</feature>
<comment type="function">
    <text evidence="7">Specifically dimethylates two adjacent adenosines (A1518 and A1519) in the loop of a conserved hairpin near the 3'-end of 16S rRNA in the 30S particle. May play a critical role in biogenesis of 30S subunits.</text>
</comment>
<comment type="catalytic activity">
    <reaction evidence="7">
        <text>adenosine(1518)/adenosine(1519) in 16S rRNA + 4 S-adenosyl-L-methionine = N(6)-dimethyladenosine(1518)/N(6)-dimethyladenosine(1519) in 16S rRNA + 4 S-adenosyl-L-homocysteine + 4 H(+)</text>
        <dbReference type="Rhea" id="RHEA:19609"/>
        <dbReference type="Rhea" id="RHEA-COMP:10232"/>
        <dbReference type="Rhea" id="RHEA-COMP:10233"/>
        <dbReference type="ChEBI" id="CHEBI:15378"/>
        <dbReference type="ChEBI" id="CHEBI:57856"/>
        <dbReference type="ChEBI" id="CHEBI:59789"/>
        <dbReference type="ChEBI" id="CHEBI:74411"/>
        <dbReference type="ChEBI" id="CHEBI:74493"/>
        <dbReference type="EC" id="2.1.1.182"/>
    </reaction>
</comment>
<evidence type="ECO:0000259" key="9">
    <source>
        <dbReference type="SMART" id="SM00650"/>
    </source>
</evidence>
<feature type="binding site" evidence="7 8">
    <location>
        <position position="93"/>
    </location>
    <ligand>
        <name>S-adenosyl-L-methionine</name>
        <dbReference type="ChEBI" id="CHEBI:59789"/>
    </ligand>
</feature>
<dbReference type="AlphaFoldDB" id="A0A9D1U8P6"/>
<dbReference type="PANTHER" id="PTHR11727">
    <property type="entry name" value="DIMETHYLADENOSINE TRANSFERASE"/>
    <property type="match status" value="1"/>
</dbReference>
<evidence type="ECO:0000256" key="8">
    <source>
        <dbReference type="PROSITE-ProRule" id="PRU01026"/>
    </source>
</evidence>
<keyword evidence="1 7" id="KW-0963">Cytoplasm</keyword>
<feature type="binding site" evidence="7 8">
    <location>
        <position position="111"/>
    </location>
    <ligand>
        <name>S-adenosyl-L-methionine</name>
        <dbReference type="ChEBI" id="CHEBI:59789"/>
    </ligand>
</feature>
<dbReference type="GO" id="GO:0003723">
    <property type="term" value="F:RNA binding"/>
    <property type="evidence" value="ECO:0007669"/>
    <property type="project" value="UniProtKB-UniRule"/>
</dbReference>
<dbReference type="Proteomes" id="UP000824264">
    <property type="component" value="Unassembled WGS sequence"/>
</dbReference>
<dbReference type="InterPro" id="IPR029063">
    <property type="entry name" value="SAM-dependent_MTases_sf"/>
</dbReference>
<comment type="caution">
    <text evidence="10">The sequence shown here is derived from an EMBL/GenBank/DDBJ whole genome shotgun (WGS) entry which is preliminary data.</text>
</comment>
<evidence type="ECO:0000256" key="5">
    <source>
        <dbReference type="ARBA" id="ARBA00022691"/>
    </source>
</evidence>
<comment type="subcellular location">
    <subcellularLocation>
        <location evidence="7">Cytoplasm</location>
    </subcellularLocation>
</comment>
<dbReference type="PROSITE" id="PS01131">
    <property type="entry name" value="RRNA_A_DIMETH"/>
    <property type="match status" value="1"/>
</dbReference>
<dbReference type="PROSITE" id="PS51689">
    <property type="entry name" value="SAM_RNA_A_N6_MT"/>
    <property type="match status" value="1"/>
</dbReference>
<dbReference type="InterPro" id="IPR001737">
    <property type="entry name" value="KsgA/Erm"/>
</dbReference>